<name>A0A4Q7MN43_9BURK</name>
<evidence type="ECO:0000256" key="2">
    <source>
        <dbReference type="SAM" id="MobiDB-lite"/>
    </source>
</evidence>
<evidence type="ECO:0000313" key="3">
    <source>
        <dbReference type="EMBL" id="RZS69968.1"/>
    </source>
</evidence>
<dbReference type="RefSeq" id="WP_083969482.1">
    <property type="nucleotide sequence ID" value="NZ_CBCSEB010000012.1"/>
</dbReference>
<dbReference type="EMBL" id="SGWZ01000002">
    <property type="protein sequence ID" value="RZS69968.1"/>
    <property type="molecule type" value="Genomic_DNA"/>
</dbReference>
<comment type="caution">
    <text evidence="3">The sequence shown here is derived from an EMBL/GenBank/DDBJ whole genome shotgun (WGS) entry which is preliminary data.</text>
</comment>
<organism evidence="3 4">
    <name type="scientific">Kerstersia gyiorum</name>
    <dbReference type="NCBI Taxonomy" id="206506"/>
    <lineage>
        <taxon>Bacteria</taxon>
        <taxon>Pseudomonadati</taxon>
        <taxon>Pseudomonadota</taxon>
        <taxon>Betaproteobacteria</taxon>
        <taxon>Burkholderiales</taxon>
        <taxon>Alcaligenaceae</taxon>
        <taxon>Kerstersia</taxon>
    </lineage>
</organism>
<protein>
    <submittedName>
        <fullName evidence="3">SlyX protein</fullName>
    </submittedName>
</protein>
<dbReference type="Pfam" id="PF04102">
    <property type="entry name" value="SlyX"/>
    <property type="match status" value="1"/>
</dbReference>
<dbReference type="OrthoDB" id="5297107at2"/>
<proteinExistence type="predicted"/>
<keyword evidence="1" id="KW-0175">Coiled coil</keyword>
<feature type="coiled-coil region" evidence="1">
    <location>
        <begin position="35"/>
        <end position="76"/>
    </location>
</feature>
<dbReference type="Proteomes" id="UP000292039">
    <property type="component" value="Unassembled WGS sequence"/>
</dbReference>
<sequence length="95" mass="10661">MTSPSHADLPSSQTGALPDASETGGDRLAQALARIQELEIRSTLADDMLEQLNQEVFRMQRQLEAVQRQLADLRDQIPADSTTFRSLRDELPPHY</sequence>
<evidence type="ECO:0000313" key="4">
    <source>
        <dbReference type="Proteomes" id="UP000292039"/>
    </source>
</evidence>
<gene>
    <name evidence="3" type="ORF">EV679_1354</name>
</gene>
<evidence type="ECO:0000256" key="1">
    <source>
        <dbReference type="SAM" id="Coils"/>
    </source>
</evidence>
<reference evidence="3 4" key="1">
    <citation type="submission" date="2019-02" db="EMBL/GenBank/DDBJ databases">
        <title>Genomic Encyclopedia of Type Strains, Phase IV (KMG-IV): sequencing the most valuable type-strain genomes for metagenomic binning, comparative biology and taxonomic classification.</title>
        <authorList>
            <person name="Goeker M."/>
        </authorList>
    </citation>
    <scope>NUCLEOTIDE SEQUENCE [LARGE SCALE GENOMIC DNA]</scope>
    <source>
        <strain evidence="3 4">DSM 16618</strain>
    </source>
</reference>
<feature type="region of interest" description="Disordered" evidence="2">
    <location>
        <begin position="1"/>
        <end position="25"/>
    </location>
</feature>
<accession>A0A4Q7MN43</accession>
<dbReference type="AlphaFoldDB" id="A0A4Q7MN43"/>
<feature type="compositionally biased region" description="Polar residues" evidence="2">
    <location>
        <begin position="1"/>
        <end position="15"/>
    </location>
</feature>
<dbReference type="InterPro" id="IPR007236">
    <property type="entry name" value="SlyX"/>
</dbReference>
<dbReference type="GeneID" id="99725995"/>